<proteinExistence type="predicted"/>
<name>A0A2K9NQV5_BACTC</name>
<dbReference type="AlphaFoldDB" id="A0A2K9NQV5"/>
<gene>
    <name evidence="1" type="ORF">C0V70_04840</name>
</gene>
<dbReference type="RefSeq" id="WP_102242740.1">
    <property type="nucleotide sequence ID" value="NZ_CP025704.1"/>
</dbReference>
<evidence type="ECO:0000313" key="2">
    <source>
        <dbReference type="Proteomes" id="UP000235584"/>
    </source>
</evidence>
<keyword evidence="2" id="KW-1185">Reference proteome</keyword>
<organism evidence="1 2">
    <name type="scientific">Bacteriovorax stolpii</name>
    <name type="common">Bdellovibrio stolpii</name>
    <dbReference type="NCBI Taxonomy" id="960"/>
    <lineage>
        <taxon>Bacteria</taxon>
        <taxon>Pseudomonadati</taxon>
        <taxon>Bdellovibrionota</taxon>
        <taxon>Bacteriovoracia</taxon>
        <taxon>Bacteriovoracales</taxon>
        <taxon>Bacteriovoracaceae</taxon>
        <taxon>Bacteriovorax</taxon>
    </lineage>
</organism>
<protein>
    <submittedName>
        <fullName evidence="1">Uncharacterized protein</fullName>
    </submittedName>
</protein>
<accession>A0A2K9NQV5</accession>
<dbReference type="KEGG" id="bsto:C0V70_04840"/>
<sequence>MDMNDINNLKKELDIKIHALFKDNQAYLDYLLQTKKNFLYRYLETSTDKDIKIVSSNDKTLLAQSYESNMGDAFKIADAEIKEGIKNLAKSVPREQKPQVQYSLKTTLEDLRGDNGKIVIESKINWGFPEFNDSKGNFKKKQVVFEYHDPNVFRKELALKYEEACELFN</sequence>
<dbReference type="EMBL" id="CP025704">
    <property type="protein sequence ID" value="AUN97445.1"/>
    <property type="molecule type" value="Genomic_DNA"/>
</dbReference>
<reference evidence="1 2" key="1">
    <citation type="submission" date="2018-01" db="EMBL/GenBank/DDBJ databases">
        <title>Complete genome sequence of Bacteriovorax stolpii DSM12778.</title>
        <authorList>
            <person name="Tang B."/>
            <person name="Chang J."/>
        </authorList>
    </citation>
    <scope>NUCLEOTIDE SEQUENCE [LARGE SCALE GENOMIC DNA]</scope>
    <source>
        <strain evidence="1 2">DSM 12778</strain>
    </source>
</reference>
<evidence type="ECO:0000313" key="1">
    <source>
        <dbReference type="EMBL" id="AUN97445.1"/>
    </source>
</evidence>
<dbReference type="Proteomes" id="UP000235584">
    <property type="component" value="Chromosome"/>
</dbReference>